<evidence type="ECO:0000313" key="4">
    <source>
        <dbReference type="Proteomes" id="UP001249851"/>
    </source>
</evidence>
<evidence type="ECO:0000313" key="3">
    <source>
        <dbReference type="EMBL" id="KAK2551224.1"/>
    </source>
</evidence>
<organism evidence="3 4">
    <name type="scientific">Acropora cervicornis</name>
    <name type="common">Staghorn coral</name>
    <dbReference type="NCBI Taxonomy" id="6130"/>
    <lineage>
        <taxon>Eukaryota</taxon>
        <taxon>Metazoa</taxon>
        <taxon>Cnidaria</taxon>
        <taxon>Anthozoa</taxon>
        <taxon>Hexacorallia</taxon>
        <taxon>Scleractinia</taxon>
        <taxon>Astrocoeniina</taxon>
        <taxon>Acroporidae</taxon>
        <taxon>Acropora</taxon>
    </lineage>
</organism>
<keyword evidence="2" id="KW-0732">Signal</keyword>
<keyword evidence="4" id="KW-1185">Reference proteome</keyword>
<protein>
    <submittedName>
        <fullName evidence="3">Uncharacterized protein</fullName>
    </submittedName>
</protein>
<accession>A0AAD9UV84</accession>
<dbReference type="EMBL" id="JARQWQ010000100">
    <property type="protein sequence ID" value="KAK2551224.1"/>
    <property type="molecule type" value="Genomic_DNA"/>
</dbReference>
<reference evidence="3" key="2">
    <citation type="journal article" date="2023" name="Science">
        <title>Genomic signatures of disease resistance in endangered staghorn corals.</title>
        <authorList>
            <person name="Vollmer S.V."/>
            <person name="Selwyn J.D."/>
            <person name="Despard B.A."/>
            <person name="Roesel C.L."/>
        </authorList>
    </citation>
    <scope>NUCLEOTIDE SEQUENCE</scope>
    <source>
        <strain evidence="3">K2</strain>
    </source>
</reference>
<dbReference type="PRINTS" id="PR01217">
    <property type="entry name" value="PRICHEXTENSN"/>
</dbReference>
<feature type="compositionally biased region" description="Polar residues" evidence="1">
    <location>
        <begin position="90"/>
        <end position="116"/>
    </location>
</feature>
<dbReference type="AlphaFoldDB" id="A0AAD9UV84"/>
<name>A0AAD9UV84_ACRCE</name>
<gene>
    <name evidence="3" type="ORF">P5673_027989</name>
</gene>
<feature type="region of interest" description="Disordered" evidence="1">
    <location>
        <begin position="144"/>
        <end position="226"/>
    </location>
</feature>
<feature type="signal peptide" evidence="2">
    <location>
        <begin position="1"/>
        <end position="30"/>
    </location>
</feature>
<comment type="caution">
    <text evidence="3">The sequence shown here is derived from an EMBL/GenBank/DDBJ whole genome shotgun (WGS) entry which is preliminary data.</text>
</comment>
<feature type="chain" id="PRO_5042079180" evidence="2">
    <location>
        <begin position="31"/>
        <end position="332"/>
    </location>
</feature>
<dbReference type="Proteomes" id="UP001249851">
    <property type="component" value="Unassembled WGS sequence"/>
</dbReference>
<feature type="region of interest" description="Disordered" evidence="1">
    <location>
        <begin position="81"/>
        <end position="117"/>
    </location>
</feature>
<sequence>MEYVHHPVAPTVLAFLVVLCGTGTLERAPAQSTGGALGPTPASLLLPSPSLANAPPLTNSSTQGAVLTSRVSPAIELPNQPAAEAVPSMGFQTPTYTGNTHRSRHPQPTASLQNPSVFPFSPLRPPVGLPFSRPLPPPGNPFLRPGPPTGNPFLRPGPPTGNPFLRPGPPTGNPFLRPGPPTGNPFLRPGPPTGNPFLRPGPPTGNPFLRPGPPPGNPFLRPGPPSGFPFLPTHFCPPVGRHRMGPPDCPLSPHHPSTVTSRPYPHDNSFPDVLPFPQSMLEGISTERVPPSILVTTQPPQTLKSVTSFLLNSTRWNCTPAMAMLDGMFTVS</sequence>
<reference evidence="3" key="1">
    <citation type="journal article" date="2023" name="G3 (Bethesda)">
        <title>Whole genome assembly and annotation of the endangered Caribbean coral Acropora cervicornis.</title>
        <authorList>
            <person name="Selwyn J.D."/>
            <person name="Vollmer S.V."/>
        </authorList>
    </citation>
    <scope>NUCLEOTIDE SEQUENCE</scope>
    <source>
        <strain evidence="3">K2</strain>
    </source>
</reference>
<evidence type="ECO:0000256" key="2">
    <source>
        <dbReference type="SAM" id="SignalP"/>
    </source>
</evidence>
<proteinExistence type="predicted"/>
<evidence type="ECO:0000256" key="1">
    <source>
        <dbReference type="SAM" id="MobiDB-lite"/>
    </source>
</evidence>